<evidence type="ECO:0000256" key="2">
    <source>
        <dbReference type="ARBA" id="ARBA00022723"/>
    </source>
</evidence>
<feature type="region of interest" description="Disordered" evidence="7">
    <location>
        <begin position="46"/>
        <end position="91"/>
    </location>
</feature>
<comment type="cofactor">
    <cofactor evidence="6">
        <name>Fe(2+)</name>
        <dbReference type="ChEBI" id="CHEBI:29033"/>
    </cofactor>
    <text evidence="6">Binds 1 Fe(2+) ion per subunit.</text>
</comment>
<feature type="region of interest" description="Disordered" evidence="7">
    <location>
        <begin position="1"/>
        <end position="25"/>
    </location>
</feature>
<evidence type="ECO:0000256" key="5">
    <source>
        <dbReference type="ARBA" id="ARBA00023004"/>
    </source>
</evidence>
<dbReference type="AlphaFoldDB" id="A0A3L6D875"/>
<keyword evidence="4 8" id="KW-0223">Dioxygenase</keyword>
<dbReference type="ExpressionAtlas" id="A0A3L6D875">
    <property type="expression patterns" value="baseline and differential"/>
</dbReference>
<accession>A0A3L6D875</accession>
<dbReference type="PANTHER" id="PTHR10543">
    <property type="entry name" value="BETA-CAROTENE DIOXYGENASE"/>
    <property type="match status" value="1"/>
</dbReference>
<feature type="binding site" evidence="6">
    <location>
        <position position="316"/>
    </location>
    <ligand>
        <name>Fe cation</name>
        <dbReference type="ChEBI" id="CHEBI:24875"/>
        <note>catalytic</note>
    </ligand>
</feature>
<dbReference type="GO" id="GO:0046872">
    <property type="term" value="F:metal ion binding"/>
    <property type="evidence" value="ECO:0007669"/>
    <property type="project" value="UniProtKB-KW"/>
</dbReference>
<evidence type="ECO:0000256" key="4">
    <source>
        <dbReference type="ARBA" id="ARBA00022964"/>
    </source>
</evidence>
<feature type="compositionally biased region" description="Basic and acidic residues" evidence="7">
    <location>
        <begin position="14"/>
        <end position="24"/>
    </location>
</feature>
<proteinExistence type="inferred from homology"/>
<feature type="binding site" evidence="6">
    <location>
        <position position="642"/>
    </location>
    <ligand>
        <name>Fe cation</name>
        <dbReference type="ChEBI" id="CHEBI:24875"/>
        <note>catalytic</note>
    </ligand>
</feature>
<gene>
    <name evidence="8" type="primary">CCD_1</name>
    <name evidence="8" type="ORF">Zm00014a_016998</name>
</gene>
<evidence type="ECO:0000256" key="1">
    <source>
        <dbReference type="ARBA" id="ARBA00006787"/>
    </source>
</evidence>
<keyword evidence="3" id="KW-0809">Transit peptide</keyword>
<keyword evidence="4 8" id="KW-0560">Oxidoreductase</keyword>
<sequence>MGAFYYSRSSSRWPETDHNHHHQSDMPLLSLPACCGYDAMFRAGLKPTTTSSGSSSRCRSRLIRSHGGAPDHAPPFTQPNSVKVPPSPGLKKQALSIQDMSRALKSLSSDLLQRFVDRAYSFSEEPSLNEGNFRPVDETDEAVSLSLSSLDGEEVVPADFPEGVYIRNGPNPLNPTQTVAGSVFGSTSYTYYEGHGMLHAVYFSRSGGAGGWEVSYRNKYVGSDTLQLERRKKDDGVAFVPSVDGQPYATLAAFALNILRFGKAVKDSANTNIFEHAGRAFAVTENHLPYEINISNLSTLGPYSVNGAWNQPFTSHPKKIQGSGELVMMGTNTEKPYYVLGVISSDGERLVHKVDLKFEEGKLIHDIGVTKRYNIIMDHPLKFGISRVFLKKPLIENDMDGKSRFGVMPRFGDAESIIWFDVKNHCSYHLFNCFEDGNEVVIRGCRLLGSILPSGRHRADKSKWYGRAFLQPDKDSEDFDPSLDGILFSRPYEWRLNLENHSVYEGYITSEKVAMDFPVINDKFMGIQNKYGYAQVADSLETSKTGLFKFNMIAKLHFDTPDKENEQLIFVEYHTLREQQFCSGVQFVVKENGIDEDDGWLVTYVHDERTNISQVYIIDAKRFSEEPVAKITLPQRVPYGFHGNFFYTSNQR</sequence>
<reference evidence="8 9" key="1">
    <citation type="journal article" date="2018" name="Nat. Genet.">
        <title>Extensive intraspecific gene order and gene structural variations between Mo17 and other maize genomes.</title>
        <authorList>
            <person name="Sun S."/>
            <person name="Zhou Y."/>
            <person name="Chen J."/>
            <person name="Shi J."/>
            <person name="Zhao H."/>
            <person name="Zhao H."/>
            <person name="Song W."/>
            <person name="Zhang M."/>
            <person name="Cui Y."/>
            <person name="Dong X."/>
            <person name="Liu H."/>
            <person name="Ma X."/>
            <person name="Jiao Y."/>
            <person name="Wang B."/>
            <person name="Wei X."/>
            <person name="Stein J.C."/>
            <person name="Glaubitz J.C."/>
            <person name="Lu F."/>
            <person name="Yu G."/>
            <person name="Liang C."/>
            <person name="Fengler K."/>
            <person name="Li B."/>
            <person name="Rafalski A."/>
            <person name="Schnable P.S."/>
            <person name="Ware D.H."/>
            <person name="Buckler E.S."/>
            <person name="Lai J."/>
        </authorList>
    </citation>
    <scope>NUCLEOTIDE SEQUENCE [LARGE SCALE GENOMIC DNA]</scope>
    <source>
        <strain evidence="9">cv. Missouri 17</strain>
        <tissue evidence="8">Seedling</tissue>
    </source>
</reference>
<feature type="binding site" evidence="6">
    <location>
        <position position="429"/>
    </location>
    <ligand>
        <name>Fe cation</name>
        <dbReference type="ChEBI" id="CHEBI:24875"/>
        <note>catalytic</note>
    </ligand>
</feature>
<keyword evidence="2 6" id="KW-0479">Metal-binding</keyword>
<evidence type="ECO:0000313" key="9">
    <source>
        <dbReference type="Proteomes" id="UP000251960"/>
    </source>
</evidence>
<dbReference type="EMBL" id="NCVQ01000010">
    <property type="protein sequence ID" value="PWZ04796.1"/>
    <property type="molecule type" value="Genomic_DNA"/>
</dbReference>
<evidence type="ECO:0000256" key="7">
    <source>
        <dbReference type="SAM" id="MobiDB-lite"/>
    </source>
</evidence>
<dbReference type="InterPro" id="IPR004294">
    <property type="entry name" value="Carotenoid_Oase"/>
</dbReference>
<comment type="caution">
    <text evidence="8">The sequence shown here is derived from an EMBL/GenBank/DDBJ whole genome shotgun (WGS) entry which is preliminary data.</text>
</comment>
<organism evidence="8 9">
    <name type="scientific">Zea mays</name>
    <name type="common">Maize</name>
    <dbReference type="NCBI Taxonomy" id="4577"/>
    <lineage>
        <taxon>Eukaryota</taxon>
        <taxon>Viridiplantae</taxon>
        <taxon>Streptophyta</taxon>
        <taxon>Embryophyta</taxon>
        <taxon>Tracheophyta</taxon>
        <taxon>Spermatophyta</taxon>
        <taxon>Magnoliopsida</taxon>
        <taxon>Liliopsida</taxon>
        <taxon>Poales</taxon>
        <taxon>Poaceae</taxon>
        <taxon>PACMAD clade</taxon>
        <taxon>Panicoideae</taxon>
        <taxon>Andropogonodae</taxon>
        <taxon>Andropogoneae</taxon>
        <taxon>Tripsacinae</taxon>
        <taxon>Zea</taxon>
    </lineage>
</organism>
<evidence type="ECO:0000256" key="3">
    <source>
        <dbReference type="ARBA" id="ARBA00022946"/>
    </source>
</evidence>
<evidence type="ECO:0000313" key="8">
    <source>
        <dbReference type="EMBL" id="PWZ04796.1"/>
    </source>
</evidence>
<feature type="binding site" evidence="6">
    <location>
        <position position="365"/>
    </location>
    <ligand>
        <name>Fe cation</name>
        <dbReference type="ChEBI" id="CHEBI:24875"/>
        <note>catalytic</note>
    </ligand>
</feature>
<dbReference type="Proteomes" id="UP000251960">
    <property type="component" value="Chromosome 9"/>
</dbReference>
<dbReference type="GO" id="GO:0016702">
    <property type="term" value="F:oxidoreductase activity, acting on single donors with incorporation of molecular oxygen, incorporation of two atoms of oxygen"/>
    <property type="evidence" value="ECO:0007669"/>
    <property type="project" value="InterPro"/>
</dbReference>
<name>A0A3L6D875_MAIZE</name>
<dbReference type="Pfam" id="PF03055">
    <property type="entry name" value="RPE65"/>
    <property type="match status" value="1"/>
</dbReference>
<evidence type="ECO:0000256" key="6">
    <source>
        <dbReference type="PIRSR" id="PIRSR604294-1"/>
    </source>
</evidence>
<keyword evidence="5 6" id="KW-0408">Iron</keyword>
<comment type="similarity">
    <text evidence="1">Belongs to the carotenoid oxygenase family.</text>
</comment>
<protein>
    <submittedName>
        <fullName evidence="8">Carotenoid 9,10(9',10')-cleavage dioxygenase</fullName>
    </submittedName>
</protein>
<dbReference type="PANTHER" id="PTHR10543:SF142">
    <property type="entry name" value="OS06G0162550 PROTEIN"/>
    <property type="match status" value="1"/>
</dbReference>